<dbReference type="STRING" id="1458985.BJP34_00030"/>
<proteinExistence type="predicted"/>
<dbReference type="AlphaFoldDB" id="A0A1D8TK76"/>
<organism evidence="1 2">
    <name type="scientific">Moorena producens PAL-8-15-08-1</name>
    <dbReference type="NCBI Taxonomy" id="1458985"/>
    <lineage>
        <taxon>Bacteria</taxon>
        <taxon>Bacillati</taxon>
        <taxon>Cyanobacteriota</taxon>
        <taxon>Cyanophyceae</taxon>
        <taxon>Coleofasciculales</taxon>
        <taxon>Coleofasciculaceae</taxon>
        <taxon>Moorena</taxon>
    </lineage>
</organism>
<dbReference type="OrthoDB" id="515811at2"/>
<accession>A0A1D8TK76</accession>
<reference evidence="2" key="1">
    <citation type="submission" date="2016-10" db="EMBL/GenBank/DDBJ databases">
        <title>Comparative genomics uncovers the prolific and rare metabolic potential of the cyanobacterial genus Moorea.</title>
        <authorList>
            <person name="Leao T."/>
            <person name="Castelao G."/>
            <person name="Korobeynikov A."/>
            <person name="Monroe E.A."/>
            <person name="Podell S."/>
            <person name="Glukhov E."/>
            <person name="Allen E."/>
            <person name="Gerwick W.H."/>
            <person name="Gerwick L."/>
        </authorList>
    </citation>
    <scope>NUCLEOTIDE SEQUENCE [LARGE SCALE GENOMIC DNA]</scope>
    <source>
        <strain evidence="2">PAL-8-15-08-1</strain>
    </source>
</reference>
<protein>
    <recommendedName>
        <fullName evidence="3">Late competence development ComFB family protein</fullName>
    </recommendedName>
</protein>
<name>A0A1D8TK76_9CYAN</name>
<dbReference type="Proteomes" id="UP000177870">
    <property type="component" value="Chromosome"/>
</dbReference>
<sequence>MGKTLVHVTTPIVIQEIENVLATYPESPYQELFYQSNIRQDLITYVLSRIPNNYEAIDNSEPSSKSQELQQLSSEQKLYLENWIHTGIYHIFHLMGNYSWDNCPMPKTFTSRSLYSDSLA</sequence>
<dbReference type="RefSeq" id="WP_070390564.1">
    <property type="nucleotide sequence ID" value="NZ_CP017599.1"/>
</dbReference>
<dbReference type="EMBL" id="CP017599">
    <property type="protein sequence ID" value="AOW98041.1"/>
    <property type="molecule type" value="Genomic_DNA"/>
</dbReference>
<gene>
    <name evidence="1" type="ORF">BJP34_00030</name>
</gene>
<evidence type="ECO:0000313" key="1">
    <source>
        <dbReference type="EMBL" id="AOW98041.1"/>
    </source>
</evidence>
<dbReference type="KEGG" id="mpro:BJP34_00030"/>
<evidence type="ECO:0008006" key="3">
    <source>
        <dbReference type="Google" id="ProtNLM"/>
    </source>
</evidence>
<evidence type="ECO:0000313" key="2">
    <source>
        <dbReference type="Proteomes" id="UP000177870"/>
    </source>
</evidence>